<evidence type="ECO:0000259" key="6">
    <source>
        <dbReference type="Pfam" id="PF12696"/>
    </source>
</evidence>
<feature type="non-terminal residue" evidence="7">
    <location>
        <position position="1"/>
    </location>
</feature>
<keyword evidence="2" id="KW-1003">Cell membrane</keyword>
<gene>
    <name evidence="7" type="ORF">GKC34_12690</name>
</gene>
<protein>
    <submittedName>
        <fullName evidence="7">TraM recognition domain-containing protein</fullName>
    </submittedName>
</protein>
<dbReference type="Gene3D" id="3.40.50.300">
    <property type="entry name" value="P-loop containing nucleotide triphosphate hydrolases"/>
    <property type="match status" value="1"/>
</dbReference>
<dbReference type="InterPro" id="IPR032689">
    <property type="entry name" value="TraG-D_C"/>
</dbReference>
<reference evidence="7 8" key="1">
    <citation type="submission" date="2019-11" db="EMBL/GenBank/DDBJ databases">
        <title>Draft Genome Sequence of Plant Growth-Promoting Rhizosphere-Associated Bacteria.</title>
        <authorList>
            <person name="Vasilyev I.Y."/>
            <person name="Radchenko V."/>
            <person name="Ilnitskaya E.V."/>
        </authorList>
    </citation>
    <scope>NUCLEOTIDE SEQUENCE [LARGE SCALE GENOMIC DNA]</scope>
    <source>
        <strain evidence="7 8">VRA_1sq_f</strain>
    </source>
</reference>
<keyword evidence="4" id="KW-1133">Transmembrane helix</keyword>
<evidence type="ECO:0000256" key="2">
    <source>
        <dbReference type="ARBA" id="ARBA00022475"/>
    </source>
</evidence>
<feature type="domain" description="TraD/TraG TraM recognition site" evidence="6">
    <location>
        <begin position="3"/>
        <end position="101"/>
    </location>
</feature>
<evidence type="ECO:0000256" key="1">
    <source>
        <dbReference type="ARBA" id="ARBA00004651"/>
    </source>
</evidence>
<evidence type="ECO:0000313" key="8">
    <source>
        <dbReference type="Proteomes" id="UP000437575"/>
    </source>
</evidence>
<evidence type="ECO:0000256" key="4">
    <source>
        <dbReference type="ARBA" id="ARBA00022989"/>
    </source>
</evidence>
<dbReference type="EMBL" id="WKKZ01001073">
    <property type="protein sequence ID" value="MSE06567.1"/>
    <property type="molecule type" value="Genomic_DNA"/>
</dbReference>
<keyword evidence="3" id="KW-0812">Transmembrane</keyword>
<dbReference type="SUPFAM" id="SSF52540">
    <property type="entry name" value="P-loop containing nucleoside triphosphate hydrolases"/>
    <property type="match status" value="1"/>
</dbReference>
<dbReference type="Proteomes" id="UP000437575">
    <property type="component" value="Unassembled WGS sequence"/>
</dbReference>
<accession>A0A6A8LVG3</accession>
<dbReference type="AlphaFoldDB" id="A0A6A8LVG3"/>
<comment type="subcellular location">
    <subcellularLocation>
        <location evidence="1">Cell membrane</location>
        <topology evidence="1">Multi-pass membrane protein</topology>
    </subcellularLocation>
</comment>
<dbReference type="PANTHER" id="PTHR37937:SF1">
    <property type="entry name" value="CONJUGATIVE TRANSFER: DNA TRANSPORT"/>
    <property type="match status" value="1"/>
</dbReference>
<dbReference type="InterPro" id="IPR027417">
    <property type="entry name" value="P-loop_NTPase"/>
</dbReference>
<proteinExistence type="predicted"/>
<dbReference type="PANTHER" id="PTHR37937">
    <property type="entry name" value="CONJUGATIVE TRANSFER: DNA TRANSPORT"/>
    <property type="match status" value="1"/>
</dbReference>
<evidence type="ECO:0000256" key="3">
    <source>
        <dbReference type="ARBA" id="ARBA00022692"/>
    </source>
</evidence>
<keyword evidence="5" id="KW-0472">Membrane</keyword>
<evidence type="ECO:0000256" key="5">
    <source>
        <dbReference type="ARBA" id="ARBA00023136"/>
    </source>
</evidence>
<evidence type="ECO:0000313" key="7">
    <source>
        <dbReference type="EMBL" id="MSE06567.1"/>
    </source>
</evidence>
<organism evidence="7 8">
    <name type="scientific">Ligilactobacillus salivarius</name>
    <dbReference type="NCBI Taxonomy" id="1624"/>
    <lineage>
        <taxon>Bacteria</taxon>
        <taxon>Bacillati</taxon>
        <taxon>Bacillota</taxon>
        <taxon>Bacilli</taxon>
        <taxon>Lactobacillales</taxon>
        <taxon>Lactobacillaceae</taxon>
        <taxon>Ligilactobacillus</taxon>
    </lineage>
</organism>
<feature type="non-terminal residue" evidence="7">
    <location>
        <position position="130"/>
    </location>
</feature>
<dbReference type="GO" id="GO:0005886">
    <property type="term" value="C:plasma membrane"/>
    <property type="evidence" value="ECO:0007669"/>
    <property type="project" value="UniProtKB-SubCell"/>
</dbReference>
<comment type="caution">
    <text evidence="7">The sequence shown here is derived from an EMBL/GenBank/DDBJ whole genome shotgun (WGS) entry which is preliminary data.</text>
</comment>
<name>A0A6A8LVG3_9LACO</name>
<dbReference type="InterPro" id="IPR051539">
    <property type="entry name" value="T4SS-coupling_protein"/>
</dbReference>
<dbReference type="Pfam" id="PF12696">
    <property type="entry name" value="TraG-D_C"/>
    <property type="match status" value="1"/>
</dbReference>
<sequence length="130" mass="14452">EKLNIGLGQNIQFMLFVQELTQLVDKYGKESADGILAACSLNILIKAIVKDTLSFYSEQLGKKTITKRGKSTNILDEANPNIRTENPEQALMTVTQLRNLQAGEMVIIRGVKTMDRYGKKVTPDPIFAHG</sequence>